<evidence type="ECO:0000256" key="4">
    <source>
        <dbReference type="ARBA" id="ARBA00022598"/>
    </source>
</evidence>
<feature type="domain" description="Mur ligase central" evidence="13">
    <location>
        <begin position="137"/>
        <end position="280"/>
    </location>
</feature>
<evidence type="ECO:0000256" key="2">
    <source>
        <dbReference type="ARBA" id="ARBA00008276"/>
    </source>
</evidence>
<keyword evidence="6 11" id="KW-0547">Nucleotide-binding</keyword>
<dbReference type="InterPro" id="IPR036565">
    <property type="entry name" value="Mur-like_cat_sf"/>
</dbReference>
<dbReference type="GO" id="GO:0008841">
    <property type="term" value="F:dihydrofolate synthase activity"/>
    <property type="evidence" value="ECO:0007669"/>
    <property type="project" value="TreeGrafter"/>
</dbReference>
<dbReference type="InterPro" id="IPR004101">
    <property type="entry name" value="Mur_ligase_C"/>
</dbReference>
<evidence type="ECO:0000256" key="5">
    <source>
        <dbReference type="ARBA" id="ARBA00022723"/>
    </source>
</evidence>
<dbReference type="PANTHER" id="PTHR11136">
    <property type="entry name" value="FOLYLPOLYGLUTAMATE SYNTHASE-RELATED"/>
    <property type="match status" value="1"/>
</dbReference>
<evidence type="ECO:0000256" key="1">
    <source>
        <dbReference type="ARBA" id="ARBA00001946"/>
    </source>
</evidence>
<comment type="catalytic activity">
    <reaction evidence="10">
        <text>(6S)-5,6,7,8-tetrahydrofolyl-(gamma-L-Glu)(n) + L-glutamate + ATP = (6S)-5,6,7,8-tetrahydrofolyl-(gamma-L-Glu)(n+1) + ADP + phosphate + H(+)</text>
        <dbReference type="Rhea" id="RHEA:10580"/>
        <dbReference type="Rhea" id="RHEA-COMP:14738"/>
        <dbReference type="Rhea" id="RHEA-COMP:14740"/>
        <dbReference type="ChEBI" id="CHEBI:15378"/>
        <dbReference type="ChEBI" id="CHEBI:29985"/>
        <dbReference type="ChEBI" id="CHEBI:30616"/>
        <dbReference type="ChEBI" id="CHEBI:43474"/>
        <dbReference type="ChEBI" id="CHEBI:141005"/>
        <dbReference type="ChEBI" id="CHEBI:456216"/>
        <dbReference type="EC" id="6.3.2.17"/>
    </reaction>
</comment>
<dbReference type="PANTHER" id="PTHR11136:SF0">
    <property type="entry name" value="DIHYDROFOLATE SYNTHETASE-RELATED"/>
    <property type="match status" value="1"/>
</dbReference>
<keyword evidence="4 11" id="KW-0436">Ligase</keyword>
<evidence type="ECO:0000313" key="14">
    <source>
        <dbReference type="EMBL" id="BEH03172.1"/>
    </source>
</evidence>
<evidence type="ECO:0000256" key="9">
    <source>
        <dbReference type="ARBA" id="ARBA00030592"/>
    </source>
</evidence>
<dbReference type="InterPro" id="IPR036615">
    <property type="entry name" value="Mur_ligase_C_dom_sf"/>
</dbReference>
<evidence type="ECO:0000259" key="13">
    <source>
        <dbReference type="Pfam" id="PF08245"/>
    </source>
</evidence>
<keyword evidence="7 11" id="KW-0067">ATP-binding</keyword>
<sequence>MQPSVHASHDELVSWLISRWPESHPQPSLERIAALCDLLGEPQRACPVIQITGTNGKGSTAIMIDALLRAMGLRTGRFSSPHLIDVTERICVDGEPISAERFDEIWWQIAPLVQMVDDRLLGGVPMTFFEVITAMAYAAFADAPVDVAIMEVGMGGRWDATSVADAQVAVVAPISLDHTHLLGRTIAEIAGEKSGIIKPGSVAVLAGQTPEAAQVLMARCVEVGAPMVREGVDFGLLDRQPAVGGQLLRIDAADGPMGDIFLPLYGAHMAHNAALAVAAVEALRGAGLSGEVISEGLGSVAAPARLEAISSDPLLILDTAHNPQAITATLAGLREAFTAQPLIGVVAMMRDKDAAQVMELLADELDTIVVTTMTGNPRALTVDDLAAVAEEAFGPSRVRTAADPARAIDLARGLAEQGGDDAAVLVIGSVYLAGEVGEVLRRLDAELGL</sequence>
<accession>A0AAN0KB62</accession>
<dbReference type="NCBIfam" id="TIGR01499">
    <property type="entry name" value="folC"/>
    <property type="match status" value="1"/>
</dbReference>
<comment type="similarity">
    <text evidence="2 11">Belongs to the folylpolyglutamate synthase family.</text>
</comment>
<dbReference type="EC" id="6.3.2.17" evidence="3"/>
<evidence type="ECO:0000256" key="7">
    <source>
        <dbReference type="ARBA" id="ARBA00022840"/>
    </source>
</evidence>
<dbReference type="AlphaFoldDB" id="A0AAN0KB62"/>
<dbReference type="PIRSF" id="PIRSF001563">
    <property type="entry name" value="Folylpolyglu_synth"/>
    <property type="match status" value="1"/>
</dbReference>
<dbReference type="FunFam" id="3.40.1190.10:FF:000011">
    <property type="entry name" value="Folylpolyglutamate synthase/dihydrofolate synthase"/>
    <property type="match status" value="1"/>
</dbReference>
<organism evidence="14 15">
    <name type="scientific">Brooklawnia propionicigenes</name>
    <dbReference type="NCBI Taxonomy" id="3041175"/>
    <lineage>
        <taxon>Bacteria</taxon>
        <taxon>Bacillati</taxon>
        <taxon>Actinomycetota</taxon>
        <taxon>Actinomycetes</taxon>
        <taxon>Propionibacteriales</taxon>
        <taxon>Propionibacteriaceae</taxon>
        <taxon>Brooklawnia</taxon>
    </lineage>
</organism>
<reference evidence="14" key="1">
    <citation type="journal article" date="2024" name="Int. J. Syst. Evol. Microbiol.">
        <title>Brooklawnia propionicigenes sp. nov., a facultatively anaerobic, propionate-producing bacterium isolated from a methanogenic reactor treating waste from cattle farms.</title>
        <authorList>
            <person name="Akita Y."/>
            <person name="Ueki A."/>
            <person name="Tonouchi A."/>
            <person name="Sugawara Y."/>
            <person name="Honma S."/>
            <person name="Kaku N."/>
            <person name="Ueki K."/>
        </authorList>
    </citation>
    <scope>NUCLEOTIDE SEQUENCE</scope>
    <source>
        <strain evidence="14">SH051</strain>
    </source>
</reference>
<proteinExistence type="inferred from homology"/>
<dbReference type="InterPro" id="IPR013221">
    <property type="entry name" value="Mur_ligase_cen"/>
</dbReference>
<keyword evidence="15" id="KW-1185">Reference proteome</keyword>
<dbReference type="KEGG" id="broo:brsh051_24530"/>
<dbReference type="EMBL" id="AP028056">
    <property type="protein sequence ID" value="BEH03172.1"/>
    <property type="molecule type" value="Genomic_DNA"/>
</dbReference>
<evidence type="ECO:0000259" key="12">
    <source>
        <dbReference type="Pfam" id="PF02875"/>
    </source>
</evidence>
<keyword evidence="5" id="KW-0479">Metal-binding</keyword>
<keyword evidence="8" id="KW-0460">Magnesium</keyword>
<feature type="domain" description="Mur ligase C-terminal" evidence="12">
    <location>
        <begin position="305"/>
        <end position="429"/>
    </location>
</feature>
<evidence type="ECO:0000256" key="3">
    <source>
        <dbReference type="ARBA" id="ARBA00013025"/>
    </source>
</evidence>
<dbReference type="Pfam" id="PF02875">
    <property type="entry name" value="Mur_ligase_C"/>
    <property type="match status" value="1"/>
</dbReference>
<protein>
    <recommendedName>
        <fullName evidence="3">tetrahydrofolate synthase</fullName>
        <ecNumber evidence="3">6.3.2.17</ecNumber>
    </recommendedName>
    <alternativeName>
        <fullName evidence="9">Tetrahydrofolylpolyglutamate synthase</fullName>
    </alternativeName>
</protein>
<name>A0AAN0KB62_9ACTN</name>
<evidence type="ECO:0000256" key="6">
    <source>
        <dbReference type="ARBA" id="ARBA00022741"/>
    </source>
</evidence>
<dbReference type="GO" id="GO:0005737">
    <property type="term" value="C:cytoplasm"/>
    <property type="evidence" value="ECO:0007669"/>
    <property type="project" value="TreeGrafter"/>
</dbReference>
<dbReference type="Gene3D" id="3.40.1190.10">
    <property type="entry name" value="Mur-like, catalytic domain"/>
    <property type="match status" value="1"/>
</dbReference>
<dbReference type="GO" id="GO:0004326">
    <property type="term" value="F:tetrahydrofolylpolyglutamate synthase activity"/>
    <property type="evidence" value="ECO:0007669"/>
    <property type="project" value="UniProtKB-EC"/>
</dbReference>
<evidence type="ECO:0000256" key="8">
    <source>
        <dbReference type="ARBA" id="ARBA00022842"/>
    </source>
</evidence>
<gene>
    <name evidence="14" type="ORF">brsh051_24530</name>
</gene>
<dbReference type="SUPFAM" id="SSF53244">
    <property type="entry name" value="MurD-like peptide ligases, peptide-binding domain"/>
    <property type="match status" value="1"/>
</dbReference>
<dbReference type="GO" id="GO:0046872">
    <property type="term" value="F:metal ion binding"/>
    <property type="evidence" value="ECO:0007669"/>
    <property type="project" value="UniProtKB-KW"/>
</dbReference>
<dbReference type="Proteomes" id="UP001431656">
    <property type="component" value="Chromosome"/>
</dbReference>
<dbReference type="SUPFAM" id="SSF53623">
    <property type="entry name" value="MurD-like peptide ligases, catalytic domain"/>
    <property type="match status" value="1"/>
</dbReference>
<evidence type="ECO:0000313" key="15">
    <source>
        <dbReference type="Proteomes" id="UP001431656"/>
    </source>
</evidence>
<evidence type="ECO:0000256" key="11">
    <source>
        <dbReference type="PIRNR" id="PIRNR001563"/>
    </source>
</evidence>
<comment type="cofactor">
    <cofactor evidence="1">
        <name>Mg(2+)</name>
        <dbReference type="ChEBI" id="CHEBI:18420"/>
    </cofactor>
</comment>
<dbReference type="GO" id="GO:0005524">
    <property type="term" value="F:ATP binding"/>
    <property type="evidence" value="ECO:0007669"/>
    <property type="project" value="UniProtKB-KW"/>
</dbReference>
<dbReference type="Gene3D" id="3.90.190.20">
    <property type="entry name" value="Mur ligase, C-terminal domain"/>
    <property type="match status" value="1"/>
</dbReference>
<dbReference type="Pfam" id="PF08245">
    <property type="entry name" value="Mur_ligase_M"/>
    <property type="match status" value="1"/>
</dbReference>
<evidence type="ECO:0000256" key="10">
    <source>
        <dbReference type="ARBA" id="ARBA00047493"/>
    </source>
</evidence>
<dbReference type="InterPro" id="IPR001645">
    <property type="entry name" value="Folylpolyglutamate_synth"/>
</dbReference>